<accession>A0A4S4C6C8</accession>
<dbReference type="PIRSF" id="PIRSF001235">
    <property type="entry name" value="Amidase_carbamoylase"/>
    <property type="match status" value="1"/>
</dbReference>
<feature type="binding site" evidence="4">
    <location>
        <position position="224"/>
    </location>
    <ligand>
        <name>allantoate</name>
        <dbReference type="ChEBI" id="CHEBI:17536"/>
    </ligand>
</feature>
<feature type="binding site" evidence="3">
    <location>
        <position position="199"/>
    </location>
    <ligand>
        <name>Zn(2+)</name>
        <dbReference type="ChEBI" id="CHEBI:29105"/>
        <label>1</label>
    </ligand>
</feature>
<comment type="similarity">
    <text evidence="1">Belongs to the peptidase M20 family.</text>
</comment>
<dbReference type="SUPFAM" id="SSF55031">
    <property type="entry name" value="Bacterial exopeptidase dimerisation domain"/>
    <property type="match status" value="1"/>
</dbReference>
<reference evidence="6 7" key="1">
    <citation type="submission" date="2019-04" db="EMBL/GenBank/DDBJ databases">
        <title>Cohnella sp. nov. isolated from preserved vegetables.</title>
        <authorList>
            <person name="Lin S.-Y."/>
            <person name="Hung M.-H."/>
            <person name="Young C.-C."/>
        </authorList>
    </citation>
    <scope>NUCLEOTIDE SEQUENCE [LARGE SCALE GENOMIC DNA]</scope>
    <source>
        <strain evidence="6 7">CC-MHH1044</strain>
    </source>
</reference>
<gene>
    <name evidence="6" type="primary">allC</name>
    <name evidence="6" type="ORF">E6C55_09305</name>
</gene>
<dbReference type="InterPro" id="IPR002933">
    <property type="entry name" value="Peptidase_M20"/>
</dbReference>
<evidence type="ECO:0000256" key="2">
    <source>
        <dbReference type="ARBA" id="ARBA00022801"/>
    </source>
</evidence>
<dbReference type="Pfam" id="PF07687">
    <property type="entry name" value="M20_dimer"/>
    <property type="match status" value="1"/>
</dbReference>
<feature type="binding site" evidence="3">
    <location>
        <position position="135"/>
    </location>
    <ligand>
        <name>Zn(2+)</name>
        <dbReference type="ChEBI" id="CHEBI:29105"/>
        <label>2</label>
    </ligand>
</feature>
<evidence type="ECO:0000313" key="7">
    <source>
        <dbReference type="Proteomes" id="UP000310636"/>
    </source>
</evidence>
<dbReference type="AlphaFoldDB" id="A0A4S4C6C8"/>
<dbReference type="NCBIfam" id="NF006768">
    <property type="entry name" value="PRK09290.1-1"/>
    <property type="match status" value="1"/>
</dbReference>
<feature type="binding site" evidence="3">
    <location>
        <position position="89"/>
    </location>
    <ligand>
        <name>Zn(2+)</name>
        <dbReference type="ChEBI" id="CHEBI:29105"/>
        <label>1</label>
    </ligand>
</feature>
<dbReference type="PANTHER" id="PTHR32494">
    <property type="entry name" value="ALLANTOATE DEIMINASE-RELATED"/>
    <property type="match status" value="1"/>
</dbReference>
<dbReference type="NCBIfam" id="TIGR01879">
    <property type="entry name" value="hydantase"/>
    <property type="match status" value="1"/>
</dbReference>
<dbReference type="CDD" id="cd03884">
    <property type="entry name" value="M20_bAS"/>
    <property type="match status" value="1"/>
</dbReference>
<dbReference type="GO" id="GO:0047652">
    <property type="term" value="F:allantoate deiminase activity"/>
    <property type="evidence" value="ECO:0007669"/>
    <property type="project" value="UniProtKB-EC"/>
</dbReference>
<dbReference type="InterPro" id="IPR011650">
    <property type="entry name" value="Peptidase_M20_dimer"/>
</dbReference>
<dbReference type="Proteomes" id="UP000310636">
    <property type="component" value="Unassembled WGS sequence"/>
</dbReference>
<feature type="binding site" evidence="3">
    <location>
        <position position="100"/>
    </location>
    <ligand>
        <name>Zn(2+)</name>
        <dbReference type="ChEBI" id="CHEBI:29105"/>
        <label>2</label>
    </ligand>
</feature>
<comment type="caution">
    <text evidence="6">The sequence shown here is derived from an EMBL/GenBank/DDBJ whole genome shotgun (WGS) entry which is preliminary data.</text>
</comment>
<dbReference type="SUPFAM" id="SSF53187">
    <property type="entry name" value="Zn-dependent exopeptidases"/>
    <property type="match status" value="1"/>
</dbReference>
<dbReference type="PANTHER" id="PTHR32494:SF5">
    <property type="entry name" value="ALLANTOATE AMIDOHYDROLASE"/>
    <property type="match status" value="1"/>
</dbReference>
<dbReference type="OrthoDB" id="9808195at2"/>
<dbReference type="NCBIfam" id="NF006771">
    <property type="entry name" value="PRK09290.1-5"/>
    <property type="match status" value="1"/>
</dbReference>
<keyword evidence="7" id="KW-1185">Reference proteome</keyword>
<keyword evidence="2 6" id="KW-0378">Hydrolase</keyword>
<feature type="binding site" evidence="4">
    <location>
        <position position="284"/>
    </location>
    <ligand>
        <name>allantoate</name>
        <dbReference type="ChEBI" id="CHEBI:17536"/>
    </ligand>
</feature>
<keyword evidence="3" id="KW-0862">Zinc</keyword>
<evidence type="ECO:0000259" key="5">
    <source>
        <dbReference type="Pfam" id="PF07687"/>
    </source>
</evidence>
<dbReference type="EMBL" id="SSOB01000009">
    <property type="protein sequence ID" value="THF81296.1"/>
    <property type="molecule type" value="Genomic_DNA"/>
</dbReference>
<organism evidence="6 7">
    <name type="scientific">Cohnella fermenti</name>
    <dbReference type="NCBI Taxonomy" id="2565925"/>
    <lineage>
        <taxon>Bacteria</taxon>
        <taxon>Bacillati</taxon>
        <taxon>Bacillota</taxon>
        <taxon>Bacilli</taxon>
        <taxon>Bacillales</taxon>
        <taxon>Paenibacillaceae</taxon>
        <taxon>Cohnella</taxon>
    </lineage>
</organism>
<dbReference type="Pfam" id="PF01546">
    <property type="entry name" value="Peptidase_M20"/>
    <property type="match status" value="1"/>
</dbReference>
<feature type="domain" description="Peptidase M20 dimerisation" evidence="5">
    <location>
        <begin position="223"/>
        <end position="311"/>
    </location>
</feature>
<dbReference type="EC" id="3.5.3.9" evidence="6"/>
<dbReference type="InterPro" id="IPR036264">
    <property type="entry name" value="Bact_exopeptidase_dim_dom"/>
</dbReference>
<evidence type="ECO:0000256" key="1">
    <source>
        <dbReference type="ARBA" id="ARBA00006153"/>
    </source>
</evidence>
<dbReference type="InterPro" id="IPR010158">
    <property type="entry name" value="Amidase_Cbmase"/>
</dbReference>
<evidence type="ECO:0000256" key="4">
    <source>
        <dbReference type="PIRSR" id="PIRSR001235-2"/>
    </source>
</evidence>
<sequence length="423" mass="46154">MIPNLPEPNETAHELTRLLDELAAYSDGTNPEEGVTRLLYSPSWLEAQRYLSSTMQAAGLAPRFDAAGNLYGRLAGRDPDAPVVLTGSHVDTVRNAGKYDGAYGIVAGLVAVSYLKKKYGDPIRPIEVVSFAEEEGSRFPIAYWGSGNAAGLYDWRQDGTELKDEDGISLREAMLASGFGGREQEDARRSDLAAFVELHIEQGMVLERMEKRIGIVETIVGQRRYAISLEGAANHAGTTPMTMRQDALAGAAEVIFRLEALAAQWGEPLVATVGKIEASPNTPNVIAGGVAFTVDVRHSDEWKLNAFCDLALSEIERIALRRRLRHRITPWLATKPVPMSHALTRSTERICQELVLPYRKMVSGAGHDAQLFPTLCPAAMIFVPSKAGISHSPSEYTEPGLLADGARVLTAMLYELAYEEKST</sequence>
<dbReference type="Gene3D" id="3.30.70.360">
    <property type="match status" value="1"/>
</dbReference>
<dbReference type="Gene3D" id="3.40.630.10">
    <property type="entry name" value="Zn peptidases"/>
    <property type="match status" value="1"/>
</dbReference>
<feature type="binding site" evidence="3">
    <location>
        <position position="100"/>
    </location>
    <ligand>
        <name>Zn(2+)</name>
        <dbReference type="ChEBI" id="CHEBI:29105"/>
        <label>1</label>
    </ligand>
</feature>
<keyword evidence="3" id="KW-0479">Metal-binding</keyword>
<evidence type="ECO:0000256" key="3">
    <source>
        <dbReference type="PIRSR" id="PIRSR001235-1"/>
    </source>
</evidence>
<name>A0A4S4C6C8_9BACL</name>
<feature type="binding site" evidence="4">
    <location>
        <position position="297"/>
    </location>
    <ligand>
        <name>allantoate</name>
        <dbReference type="ChEBI" id="CHEBI:17536"/>
    </ligand>
</feature>
<dbReference type="RefSeq" id="WP_136369506.1">
    <property type="nucleotide sequence ID" value="NZ_SSOB01000009.1"/>
</dbReference>
<comment type="cofactor">
    <cofactor evidence="3">
        <name>Zn(2+)</name>
        <dbReference type="ChEBI" id="CHEBI:29105"/>
    </cofactor>
    <text evidence="3">Binds 2 Zn(2+) ions per subunit.</text>
</comment>
<proteinExistence type="inferred from homology"/>
<feature type="binding site" evidence="3">
    <location>
        <position position="391"/>
    </location>
    <ligand>
        <name>Zn(2+)</name>
        <dbReference type="ChEBI" id="CHEBI:29105"/>
        <label>2</label>
    </ligand>
</feature>
<protein>
    <submittedName>
        <fullName evidence="6">Allantoate deiminase</fullName>
        <ecNumber evidence="6">3.5.3.9</ecNumber>
    </submittedName>
</protein>
<evidence type="ECO:0000313" key="6">
    <source>
        <dbReference type="EMBL" id="THF81296.1"/>
    </source>
</evidence>
<dbReference type="GO" id="GO:0046872">
    <property type="term" value="F:metal ion binding"/>
    <property type="evidence" value="ECO:0007669"/>
    <property type="project" value="UniProtKB-KW"/>
</dbReference>